<organism evidence="2 3">
    <name type="scientific">Flavipsychrobacter stenotrophus</name>
    <dbReference type="NCBI Taxonomy" id="2077091"/>
    <lineage>
        <taxon>Bacteria</taxon>
        <taxon>Pseudomonadati</taxon>
        <taxon>Bacteroidota</taxon>
        <taxon>Chitinophagia</taxon>
        <taxon>Chitinophagales</taxon>
        <taxon>Chitinophagaceae</taxon>
        <taxon>Flavipsychrobacter</taxon>
    </lineage>
</organism>
<reference evidence="2 3" key="1">
    <citation type="submission" date="2018-01" db="EMBL/GenBank/DDBJ databases">
        <title>A novel member of the phylum Bacteroidetes isolated from glacier ice.</title>
        <authorList>
            <person name="Liu Q."/>
            <person name="Xin Y.-H."/>
        </authorList>
    </citation>
    <scope>NUCLEOTIDE SEQUENCE [LARGE SCALE GENOMIC DNA]</scope>
    <source>
        <strain evidence="2 3">RB1R16</strain>
    </source>
</reference>
<dbReference type="Pfam" id="PF18936">
    <property type="entry name" value="DUF5684"/>
    <property type="match status" value="1"/>
</dbReference>
<comment type="caution">
    <text evidence="2">The sequence shown here is derived from an EMBL/GenBank/DDBJ whole genome shotgun (WGS) entry which is preliminary data.</text>
</comment>
<dbReference type="AlphaFoldDB" id="A0A2S7T2Q9"/>
<dbReference type="InterPro" id="IPR043739">
    <property type="entry name" value="DUF5684"/>
</dbReference>
<keyword evidence="1" id="KW-0472">Membrane</keyword>
<feature type="transmembrane region" description="Helical" evidence="1">
    <location>
        <begin position="51"/>
        <end position="71"/>
    </location>
</feature>
<evidence type="ECO:0000313" key="2">
    <source>
        <dbReference type="EMBL" id="PQJ13137.1"/>
    </source>
</evidence>
<feature type="transmembrane region" description="Helical" evidence="1">
    <location>
        <begin position="83"/>
        <end position="102"/>
    </location>
</feature>
<feature type="transmembrane region" description="Helical" evidence="1">
    <location>
        <begin position="6"/>
        <end position="23"/>
    </location>
</feature>
<evidence type="ECO:0000313" key="3">
    <source>
        <dbReference type="Proteomes" id="UP000239872"/>
    </source>
</evidence>
<keyword evidence="1" id="KW-0812">Transmembrane</keyword>
<name>A0A2S7T2Q9_9BACT</name>
<dbReference type="Proteomes" id="UP000239872">
    <property type="component" value="Unassembled WGS sequence"/>
</dbReference>
<accession>A0A2S7T2Q9</accession>
<dbReference type="OrthoDB" id="2376202at2"/>
<keyword evidence="1" id="KW-1133">Transmembrane helix</keyword>
<dbReference type="EMBL" id="PPSL01000001">
    <property type="protein sequence ID" value="PQJ13137.1"/>
    <property type="molecule type" value="Genomic_DNA"/>
</dbReference>
<proteinExistence type="predicted"/>
<gene>
    <name evidence="2" type="ORF">CJD36_001105</name>
</gene>
<protein>
    <recommendedName>
        <fullName evidence="4">Signal peptidase I</fullName>
    </recommendedName>
</protein>
<evidence type="ECO:0000256" key="1">
    <source>
        <dbReference type="SAM" id="Phobius"/>
    </source>
</evidence>
<keyword evidence="3" id="KW-1185">Reference proteome</keyword>
<evidence type="ECO:0008006" key="4">
    <source>
        <dbReference type="Google" id="ProtNLM"/>
    </source>
</evidence>
<sequence length="135" mass="15945">MLVLFAIFFPIFIIHVIGMWKVFKKAGYEGWECIVPIYNGLIFLKIIGKPWWWIFLFCIPYVNVVFLIWGYNMLSKSFGKDEGFTVGLFLLSFIFVPILGFCKAQYQGPYGDPILFRAYKDRNNPQFDFERNELV</sequence>